<proteinExistence type="predicted"/>
<dbReference type="EMBL" id="NCSJ02000096">
    <property type="protein sequence ID" value="RFU30602.1"/>
    <property type="molecule type" value="Genomic_DNA"/>
</dbReference>
<feature type="region of interest" description="Disordered" evidence="1">
    <location>
        <begin position="113"/>
        <end position="187"/>
    </location>
</feature>
<sequence length="324" mass="35241">MSLARAFTTRRGVKKSEISASPQRGPAPKHSFSVGNLRSKISAPVELISTTNMLSYNAPDIYPSNASASSDSESATTASTPPTSPDTSSIESSPTTVEPNHLSGYFSAAVDRQSTSLPKHSASVKHSSSVRHSASTSHSTATTSTSTSTHRSASTRQSTSSSISSDPSAPAVPQRALSHTKKSHEIVSRKLSISRMSSQKNSISTRSSLLMFSSNVDTIAEQQPLEQLKVQSPVRPQMQSNVHVQSWMQKNEPHPFGNELAKVSEIAEEFGVKDKMQVIDQEEQEMISRGLFKFCAEDYMKEIHGLFVSTFYDTKQPSIATMWI</sequence>
<feature type="region of interest" description="Disordered" evidence="1">
    <location>
        <begin position="56"/>
        <end position="101"/>
    </location>
</feature>
<feature type="non-terminal residue" evidence="2">
    <location>
        <position position="1"/>
    </location>
</feature>
<feature type="compositionally biased region" description="Low complexity" evidence="1">
    <location>
        <begin position="120"/>
        <end position="173"/>
    </location>
</feature>
<feature type="region of interest" description="Disordered" evidence="1">
    <location>
        <begin position="1"/>
        <end position="38"/>
    </location>
</feature>
<gene>
    <name evidence="2" type="ORF">B7463_g5750</name>
</gene>
<dbReference type="AlphaFoldDB" id="A0A3E2HBS4"/>
<feature type="compositionally biased region" description="Low complexity" evidence="1">
    <location>
        <begin position="63"/>
        <end position="96"/>
    </location>
</feature>
<evidence type="ECO:0000256" key="1">
    <source>
        <dbReference type="SAM" id="MobiDB-lite"/>
    </source>
</evidence>
<comment type="caution">
    <text evidence="2">The sequence shown here is derived from an EMBL/GenBank/DDBJ whole genome shotgun (WGS) entry which is preliminary data.</text>
</comment>
<reference evidence="2 3" key="1">
    <citation type="submission" date="2018-05" db="EMBL/GenBank/DDBJ databases">
        <title>Draft genome sequence of Scytalidium lignicola DSM 105466, a ubiquitous saprotrophic fungus.</title>
        <authorList>
            <person name="Buettner E."/>
            <person name="Gebauer A.M."/>
            <person name="Hofrichter M."/>
            <person name="Liers C."/>
            <person name="Kellner H."/>
        </authorList>
    </citation>
    <scope>NUCLEOTIDE SEQUENCE [LARGE SCALE GENOMIC DNA]</scope>
    <source>
        <strain evidence="2 3">DSM 105466</strain>
    </source>
</reference>
<feature type="non-terminal residue" evidence="2">
    <location>
        <position position="324"/>
    </location>
</feature>
<accession>A0A3E2HBS4</accession>
<evidence type="ECO:0000313" key="2">
    <source>
        <dbReference type="EMBL" id="RFU30602.1"/>
    </source>
</evidence>
<dbReference type="OMA" id="LVHTTNM"/>
<organism evidence="2 3">
    <name type="scientific">Scytalidium lignicola</name>
    <name type="common">Hyphomycete</name>
    <dbReference type="NCBI Taxonomy" id="5539"/>
    <lineage>
        <taxon>Eukaryota</taxon>
        <taxon>Fungi</taxon>
        <taxon>Dikarya</taxon>
        <taxon>Ascomycota</taxon>
        <taxon>Pezizomycotina</taxon>
        <taxon>Leotiomycetes</taxon>
        <taxon>Leotiomycetes incertae sedis</taxon>
        <taxon>Scytalidium</taxon>
    </lineage>
</organism>
<dbReference type="OrthoDB" id="5419666at2759"/>
<name>A0A3E2HBS4_SCYLI</name>
<protein>
    <submittedName>
        <fullName evidence="2">Uncharacterized protein</fullName>
    </submittedName>
</protein>
<keyword evidence="3" id="KW-1185">Reference proteome</keyword>
<evidence type="ECO:0000313" key="3">
    <source>
        <dbReference type="Proteomes" id="UP000258309"/>
    </source>
</evidence>
<dbReference type="Proteomes" id="UP000258309">
    <property type="component" value="Unassembled WGS sequence"/>
</dbReference>